<accession>A0A2Z6MYG7</accession>
<organism evidence="3 4">
    <name type="scientific">Trifolium subterraneum</name>
    <name type="common">Subterranean clover</name>
    <dbReference type="NCBI Taxonomy" id="3900"/>
    <lineage>
        <taxon>Eukaryota</taxon>
        <taxon>Viridiplantae</taxon>
        <taxon>Streptophyta</taxon>
        <taxon>Embryophyta</taxon>
        <taxon>Tracheophyta</taxon>
        <taxon>Spermatophyta</taxon>
        <taxon>Magnoliopsida</taxon>
        <taxon>eudicotyledons</taxon>
        <taxon>Gunneridae</taxon>
        <taxon>Pentapetalae</taxon>
        <taxon>rosids</taxon>
        <taxon>fabids</taxon>
        <taxon>Fabales</taxon>
        <taxon>Fabaceae</taxon>
        <taxon>Papilionoideae</taxon>
        <taxon>50 kb inversion clade</taxon>
        <taxon>NPAAA clade</taxon>
        <taxon>Hologalegina</taxon>
        <taxon>IRL clade</taxon>
        <taxon>Trifolieae</taxon>
        <taxon>Trifolium</taxon>
    </lineage>
</organism>
<dbReference type="InterPro" id="IPR004330">
    <property type="entry name" value="FAR1_DNA_bnd_dom"/>
</dbReference>
<feature type="region of interest" description="Disordered" evidence="1">
    <location>
        <begin position="1"/>
        <end position="41"/>
    </location>
</feature>
<feature type="domain" description="FAR1" evidence="2">
    <location>
        <begin position="78"/>
        <end position="123"/>
    </location>
</feature>
<protein>
    <recommendedName>
        <fullName evidence="2">FAR1 domain-containing protein</fullName>
    </recommendedName>
</protein>
<dbReference type="Proteomes" id="UP000242715">
    <property type="component" value="Unassembled WGS sequence"/>
</dbReference>
<evidence type="ECO:0000256" key="1">
    <source>
        <dbReference type="SAM" id="MobiDB-lite"/>
    </source>
</evidence>
<feature type="compositionally biased region" description="Basic and acidic residues" evidence="1">
    <location>
        <begin position="337"/>
        <end position="356"/>
    </location>
</feature>
<sequence>MDNSGKFSDVNFDDDGDNEHSAFGEESEIMESTDRNVSDDSIENSDSIVIDGRFVRINSMTVDDIEGLHFGSENDAYKFYVKYARSTGFVVRKHNVTRNCSGTIVTRQFVCNKHGERNPIHLTRADRVDRCGAYSAACNRLCKVAAESGACFNDVMDDILKLTEKYSNLKLRGSARTQNSEVDRHIGDPDAVNSKGAPPKRKSCPMKRPKHCTNCNDTKHNAKTCRMRIDVNGSQMENDKDAAKFSKATYNSDKEISKSDLNNIHGSVRSKEGGRQIDKNVKEKSNSNPKQKKAKDMNETNHHIGGLPMMSQVQPNANSSQDKEMSRSDLNNIHGSNLKEKSDSDPKQEKAKDGNETNHPIGGLSMMSQVQPNAHEMHYPTPHFANSSQVPPPTFATTGQTPTIGSLPMMSVMQPNAQQMYYPMSYFANSSQVPPPIYAMNGQTPPSGGLPMMSQLQPNTHQMQRQVPASTFAIDGQTPPILQQPPQVCIYNIAIVMI</sequence>
<proteinExistence type="predicted"/>
<gene>
    <name evidence="3" type="ORF">TSUD_220440</name>
</gene>
<feature type="region of interest" description="Disordered" evidence="1">
    <location>
        <begin position="256"/>
        <end position="366"/>
    </location>
</feature>
<dbReference type="EMBL" id="DF973645">
    <property type="protein sequence ID" value="GAU36876.1"/>
    <property type="molecule type" value="Genomic_DNA"/>
</dbReference>
<feature type="compositionally biased region" description="Basic residues" evidence="1">
    <location>
        <begin position="198"/>
        <end position="209"/>
    </location>
</feature>
<dbReference type="PANTHER" id="PTHR46328">
    <property type="entry name" value="FAR-RED IMPAIRED RESPONSIVE (FAR1) FAMILY PROTEIN-RELATED"/>
    <property type="match status" value="1"/>
</dbReference>
<evidence type="ECO:0000313" key="4">
    <source>
        <dbReference type="Proteomes" id="UP000242715"/>
    </source>
</evidence>
<feature type="region of interest" description="Disordered" evidence="1">
    <location>
        <begin position="174"/>
        <end position="209"/>
    </location>
</feature>
<keyword evidence="4" id="KW-1185">Reference proteome</keyword>
<evidence type="ECO:0000259" key="2">
    <source>
        <dbReference type="Pfam" id="PF03101"/>
    </source>
</evidence>
<evidence type="ECO:0000313" key="3">
    <source>
        <dbReference type="EMBL" id="GAU36876.1"/>
    </source>
</evidence>
<dbReference type="AlphaFoldDB" id="A0A2Z6MYG7"/>
<feature type="compositionally biased region" description="Polar residues" evidence="1">
    <location>
        <begin position="311"/>
        <end position="320"/>
    </location>
</feature>
<reference evidence="4" key="1">
    <citation type="journal article" date="2017" name="Front. Plant Sci.">
        <title>Climate Clever Clovers: New Paradigm to Reduce the Environmental Footprint of Ruminants by Breeding Low Methanogenic Forages Utilizing Haplotype Variation.</title>
        <authorList>
            <person name="Kaur P."/>
            <person name="Appels R."/>
            <person name="Bayer P.E."/>
            <person name="Keeble-Gagnere G."/>
            <person name="Wang J."/>
            <person name="Hirakawa H."/>
            <person name="Shirasawa K."/>
            <person name="Vercoe P."/>
            <person name="Stefanova K."/>
            <person name="Durmic Z."/>
            <person name="Nichols P."/>
            <person name="Revell C."/>
            <person name="Isobe S.N."/>
            <person name="Edwards D."/>
            <person name="Erskine W."/>
        </authorList>
    </citation>
    <scope>NUCLEOTIDE SEQUENCE [LARGE SCALE GENOMIC DNA]</scope>
    <source>
        <strain evidence="4">cv. Daliak</strain>
    </source>
</reference>
<dbReference type="OrthoDB" id="10435647at2759"/>
<feature type="compositionally biased region" description="Basic and acidic residues" evidence="1">
    <location>
        <begin position="269"/>
        <end position="285"/>
    </location>
</feature>
<dbReference type="Pfam" id="PF03101">
    <property type="entry name" value="FAR1"/>
    <property type="match status" value="1"/>
</dbReference>
<name>A0A2Z6MYG7_TRISU</name>